<evidence type="ECO:0000313" key="1">
    <source>
        <dbReference type="EMBL" id="CAG8673628.1"/>
    </source>
</evidence>
<dbReference type="EMBL" id="CAJVQB010005942">
    <property type="protein sequence ID" value="CAG8673628.1"/>
    <property type="molecule type" value="Genomic_DNA"/>
</dbReference>
<feature type="non-terminal residue" evidence="1">
    <location>
        <position position="1"/>
    </location>
</feature>
<proteinExistence type="predicted"/>
<protein>
    <submittedName>
        <fullName evidence="1">36807_t:CDS:1</fullName>
    </submittedName>
</protein>
<keyword evidence="2" id="KW-1185">Reference proteome</keyword>
<organism evidence="1 2">
    <name type="scientific">Gigaspora margarita</name>
    <dbReference type="NCBI Taxonomy" id="4874"/>
    <lineage>
        <taxon>Eukaryota</taxon>
        <taxon>Fungi</taxon>
        <taxon>Fungi incertae sedis</taxon>
        <taxon>Mucoromycota</taxon>
        <taxon>Glomeromycotina</taxon>
        <taxon>Glomeromycetes</taxon>
        <taxon>Diversisporales</taxon>
        <taxon>Gigasporaceae</taxon>
        <taxon>Gigaspora</taxon>
    </lineage>
</organism>
<gene>
    <name evidence="1" type="ORF">GMARGA_LOCUS10567</name>
</gene>
<dbReference type="Proteomes" id="UP000789901">
    <property type="component" value="Unassembled WGS sequence"/>
</dbReference>
<reference evidence="1 2" key="1">
    <citation type="submission" date="2021-06" db="EMBL/GenBank/DDBJ databases">
        <authorList>
            <person name="Kallberg Y."/>
            <person name="Tangrot J."/>
            <person name="Rosling A."/>
        </authorList>
    </citation>
    <scope>NUCLEOTIDE SEQUENCE [LARGE SCALE GENOMIC DNA]</scope>
    <source>
        <strain evidence="1 2">120-4 pot B 10/14</strain>
    </source>
</reference>
<name>A0ABN7UTP0_GIGMA</name>
<evidence type="ECO:0000313" key="2">
    <source>
        <dbReference type="Proteomes" id="UP000789901"/>
    </source>
</evidence>
<sequence length="72" mass="8023">KLNVTELTSTPNSLLSQDEFGPEALAVNYCYEQRLLLRVIKADGSVIPINYENATEIQDINYCSVTPLAKHP</sequence>
<accession>A0ABN7UTP0</accession>
<comment type="caution">
    <text evidence="1">The sequence shown here is derived from an EMBL/GenBank/DDBJ whole genome shotgun (WGS) entry which is preliminary data.</text>
</comment>